<name>A0A0L6JT55_9FIRM</name>
<protein>
    <submittedName>
        <fullName evidence="1">Phage head-tail adaptor</fullName>
    </submittedName>
</protein>
<dbReference type="NCBIfam" id="TIGR01563">
    <property type="entry name" value="gp16_SPP1"/>
    <property type="match status" value="1"/>
</dbReference>
<sequence length="130" mass="14891">MAWRNNNQRRQYAGQGNMVKPLLSIGKLRHRITIQSYSTIKNSFGEEVKVWTDYAVVSASVEPMSGKELFTAQQLHAETTTQIILRYLGGLNTSMRVLFNNKIYDILHVSNKEERNIAIYLLCKENGEVV</sequence>
<dbReference type="InterPro" id="IPR038666">
    <property type="entry name" value="SSP1_head-tail_sf"/>
</dbReference>
<evidence type="ECO:0000313" key="1">
    <source>
        <dbReference type="EMBL" id="KNY29031.1"/>
    </source>
</evidence>
<dbReference type="STRING" id="398512.Bccel_4305"/>
<dbReference type="Gene3D" id="2.40.10.270">
    <property type="entry name" value="Bacteriophage SPP1 head-tail adaptor protein"/>
    <property type="match status" value="1"/>
</dbReference>
<evidence type="ECO:0000313" key="2">
    <source>
        <dbReference type="Proteomes" id="UP000036923"/>
    </source>
</evidence>
<reference evidence="2" key="1">
    <citation type="submission" date="2015-07" db="EMBL/GenBank/DDBJ databases">
        <title>Near-Complete Genome Sequence of the Cellulolytic Bacterium Bacteroides (Pseudobacteroides) cellulosolvens ATCC 35603.</title>
        <authorList>
            <person name="Dassa B."/>
            <person name="Utturkar S.M."/>
            <person name="Klingeman D.M."/>
            <person name="Hurt R.A."/>
            <person name="Keller M."/>
            <person name="Xu J."/>
            <person name="Reddy Y.H.K."/>
            <person name="Borovok I."/>
            <person name="Grinberg I.R."/>
            <person name="Lamed R."/>
            <person name="Zhivin O."/>
            <person name="Bayer E.A."/>
            <person name="Brown S.D."/>
        </authorList>
    </citation>
    <scope>NUCLEOTIDE SEQUENCE [LARGE SCALE GENOMIC DNA]</scope>
    <source>
        <strain evidence="2">DSM 2933</strain>
    </source>
</reference>
<comment type="caution">
    <text evidence="1">The sequence shown here is derived from an EMBL/GenBank/DDBJ whole genome shotgun (WGS) entry which is preliminary data.</text>
</comment>
<dbReference type="EMBL" id="LGTC01000001">
    <property type="protein sequence ID" value="KNY29031.1"/>
    <property type="molecule type" value="Genomic_DNA"/>
</dbReference>
<dbReference type="RefSeq" id="WP_050753690.1">
    <property type="nucleotide sequence ID" value="NZ_JQKC01000005.1"/>
</dbReference>
<dbReference type="eggNOG" id="COG5614">
    <property type="taxonomic scope" value="Bacteria"/>
</dbReference>
<gene>
    <name evidence="1" type="ORF">Bccel_4305</name>
</gene>
<dbReference type="AlphaFoldDB" id="A0A0L6JT55"/>
<organism evidence="1 2">
    <name type="scientific">Pseudobacteroides cellulosolvens ATCC 35603 = DSM 2933</name>
    <dbReference type="NCBI Taxonomy" id="398512"/>
    <lineage>
        <taxon>Bacteria</taxon>
        <taxon>Bacillati</taxon>
        <taxon>Bacillota</taxon>
        <taxon>Clostridia</taxon>
        <taxon>Eubacteriales</taxon>
        <taxon>Oscillospiraceae</taxon>
        <taxon>Pseudobacteroides</taxon>
    </lineage>
</organism>
<dbReference type="InterPro" id="IPR008767">
    <property type="entry name" value="Phage_SPP1_head-tail_adaptor"/>
</dbReference>
<dbReference type="Proteomes" id="UP000036923">
    <property type="component" value="Unassembled WGS sequence"/>
</dbReference>
<dbReference type="Pfam" id="PF05521">
    <property type="entry name" value="Phage_HCP"/>
    <property type="match status" value="1"/>
</dbReference>
<keyword evidence="2" id="KW-1185">Reference proteome</keyword>
<proteinExistence type="predicted"/>
<accession>A0A0L6JT55</accession>